<keyword evidence="9 12" id="KW-1133">Transmembrane helix</keyword>
<feature type="region of interest" description="Disordered" evidence="11">
    <location>
        <begin position="143"/>
        <end position="187"/>
    </location>
</feature>
<feature type="transmembrane region" description="Helical" evidence="12">
    <location>
        <begin position="477"/>
        <end position="497"/>
    </location>
</feature>
<dbReference type="PROSITE" id="PS50929">
    <property type="entry name" value="ABC_TM1F"/>
    <property type="match status" value="1"/>
</dbReference>
<protein>
    <submittedName>
        <fullName evidence="16">Type I secretion system permease/ATPase</fullName>
    </submittedName>
</protein>
<keyword evidence="6" id="KW-0378">Hydrolase</keyword>
<dbReference type="Gene3D" id="3.90.70.10">
    <property type="entry name" value="Cysteine proteinases"/>
    <property type="match status" value="1"/>
</dbReference>
<dbReference type="PANTHER" id="PTHR43394:SF1">
    <property type="entry name" value="ATP-BINDING CASSETTE SUB-FAMILY B MEMBER 10, MITOCHONDRIAL"/>
    <property type="match status" value="1"/>
</dbReference>
<feature type="domain" description="ABC transmembrane type-1" evidence="14">
    <location>
        <begin position="339"/>
        <end position="618"/>
    </location>
</feature>
<accession>A0A2N6JYY1</accession>
<feature type="domain" description="Peptidase C39" evidence="15">
    <location>
        <begin position="188"/>
        <end position="311"/>
    </location>
</feature>
<dbReference type="Pfam" id="PF00664">
    <property type="entry name" value="ABC_membrane"/>
    <property type="match status" value="1"/>
</dbReference>
<dbReference type="InterPro" id="IPR010132">
    <property type="entry name" value="ATPase_T1SS_HlyB"/>
</dbReference>
<dbReference type="EMBL" id="NRQW01000471">
    <property type="protein sequence ID" value="PLZ86314.1"/>
    <property type="molecule type" value="Genomic_DNA"/>
</dbReference>
<evidence type="ECO:0000256" key="10">
    <source>
        <dbReference type="ARBA" id="ARBA00023136"/>
    </source>
</evidence>
<keyword evidence="7" id="KW-0645">Protease</keyword>
<organism evidence="16 17">
    <name type="scientific">Fischerella muscicola CCMEE 5323</name>
    <dbReference type="NCBI Taxonomy" id="2019572"/>
    <lineage>
        <taxon>Bacteria</taxon>
        <taxon>Bacillati</taxon>
        <taxon>Cyanobacteriota</taxon>
        <taxon>Cyanophyceae</taxon>
        <taxon>Nostocales</taxon>
        <taxon>Hapalosiphonaceae</taxon>
        <taxon>Fischerella</taxon>
    </lineage>
</organism>
<keyword evidence="7" id="KW-0788">Thiol protease</keyword>
<evidence type="ECO:0000256" key="2">
    <source>
        <dbReference type="ARBA" id="ARBA00022448"/>
    </source>
</evidence>
<dbReference type="GO" id="GO:0005524">
    <property type="term" value="F:ATP binding"/>
    <property type="evidence" value="ECO:0007669"/>
    <property type="project" value="UniProtKB-KW"/>
</dbReference>
<dbReference type="PROSITE" id="PS50990">
    <property type="entry name" value="PEPTIDASE_C39"/>
    <property type="match status" value="1"/>
</dbReference>
<evidence type="ECO:0000256" key="4">
    <source>
        <dbReference type="ARBA" id="ARBA00022692"/>
    </source>
</evidence>
<dbReference type="SUPFAM" id="SSF90123">
    <property type="entry name" value="ABC transporter transmembrane region"/>
    <property type="match status" value="1"/>
</dbReference>
<dbReference type="NCBIfam" id="TIGR01846">
    <property type="entry name" value="type_I_sec_HlyB"/>
    <property type="match status" value="1"/>
</dbReference>
<feature type="domain" description="ABC transporter" evidence="13">
    <location>
        <begin position="651"/>
        <end position="886"/>
    </location>
</feature>
<evidence type="ECO:0000313" key="17">
    <source>
        <dbReference type="Proteomes" id="UP000235036"/>
    </source>
</evidence>
<evidence type="ECO:0000256" key="12">
    <source>
        <dbReference type="SAM" id="Phobius"/>
    </source>
</evidence>
<evidence type="ECO:0000313" key="16">
    <source>
        <dbReference type="EMBL" id="PLZ86314.1"/>
    </source>
</evidence>
<dbReference type="InterPro" id="IPR003593">
    <property type="entry name" value="AAA+_ATPase"/>
</dbReference>
<keyword evidence="2" id="KW-0813">Transport</keyword>
<dbReference type="GO" id="GO:0006508">
    <property type="term" value="P:proteolysis"/>
    <property type="evidence" value="ECO:0007669"/>
    <property type="project" value="InterPro"/>
</dbReference>
<dbReference type="GO" id="GO:0005886">
    <property type="term" value="C:plasma membrane"/>
    <property type="evidence" value="ECO:0007669"/>
    <property type="project" value="UniProtKB-SubCell"/>
</dbReference>
<keyword evidence="3" id="KW-1003">Cell membrane</keyword>
<keyword evidence="10 12" id="KW-0472">Membrane</keyword>
<dbReference type="CDD" id="cd18588">
    <property type="entry name" value="ABC_6TM_CyaB_HlyB_like"/>
    <property type="match status" value="1"/>
</dbReference>
<dbReference type="Proteomes" id="UP000235036">
    <property type="component" value="Unassembled WGS sequence"/>
</dbReference>
<sequence>MASRENSEANGKTASELKLIDDESSHTRVLASLPWTKAPLCWLTPQQQTLLKKQAETLRFGLGEKIWPKDGVGYQFLIVTGKVRLREEGVGKPLATLATGDWFGSLQELPLECKAVAASKDVVVVRWPVTVWAEISTPQIEEFWRGRPQDDGGMGRLGDGETRESSLPTTPPPHHPTKDSPTHPTYPFVASRNTAAACLTMVAQQLDQPVKLEWVQRQVRGQQPKHVVEAAEKLGFVLRRLQVSWFDLQQLSFPALLQWGASPEADGNWVVVYAVRGDRLLIANPLNGDRTCEVLPQSLVEEHWNGQLWQVELIQKQEKFNLSWFLPAVWQYRGLLGEVLLASLTLQMLGLATPLITQVVIDKVMVQESLATLDVMAIALLLVALFEAVLGILRLFVFTHTARRLDLSLSAQLFRHLMRLPLAYFESRRVGDTVARVQELEQIRQFLTGTALTVVLDSVFAVVYLVLMFYYSIPLTFTALAVLPLFAILTLVATPILRNWLNETFNRSADSQSFLVETVTGIHSVKAHAAEAVARDRWEGLFARFIRTGFKASTTSNISSNIGDFLTNFSSLLILWFGAKLVIDNKLTVGQLVAFQMLSGRVTGPLLRLVQLWQNLQQVLLSVDRIGDILNVAPEAEPGTGLVLPPLKGQVVFDQVFFRYRQNTEPVLRGISFNVQPGQFVGIVGRSGSGKSTLSKLLQRLYQIESGRILIDGFDIKSADLTSLRQQISVVLQEDFLFNGSILENITLGNPEISAEQVVEAARLAVAHDFISELPHGYETNVGERGTALSGGQRQRIALARLFLSQAPILILDEATSALDSETEQQVLQNLQTISQGRTVFLIAHRFAPLKRADLILVLEKGVLVERGTHTDLLQQKGLYWSLYQRQQFNI</sequence>
<dbReference type="PROSITE" id="PS50893">
    <property type="entry name" value="ABC_TRANSPORTER_2"/>
    <property type="match status" value="1"/>
</dbReference>
<evidence type="ECO:0000256" key="9">
    <source>
        <dbReference type="ARBA" id="ARBA00022989"/>
    </source>
</evidence>
<evidence type="ECO:0000256" key="3">
    <source>
        <dbReference type="ARBA" id="ARBA00022475"/>
    </source>
</evidence>
<comment type="subcellular location">
    <subcellularLocation>
        <location evidence="1">Cell membrane</location>
        <topology evidence="1">Multi-pass membrane protein</topology>
    </subcellularLocation>
</comment>
<feature type="transmembrane region" description="Helical" evidence="12">
    <location>
        <begin position="335"/>
        <end position="356"/>
    </location>
</feature>
<dbReference type="GO" id="GO:0008234">
    <property type="term" value="F:cysteine-type peptidase activity"/>
    <property type="evidence" value="ECO:0007669"/>
    <property type="project" value="UniProtKB-KW"/>
</dbReference>
<keyword evidence="17" id="KW-1185">Reference proteome</keyword>
<reference evidence="16 17" key="1">
    <citation type="submission" date="2017-08" db="EMBL/GenBank/DDBJ databases">
        <title>Genomes of Fischerella (Mastigocladus) sp. strains.</title>
        <authorList>
            <person name="Miller S.R."/>
        </authorList>
    </citation>
    <scope>NUCLEOTIDE SEQUENCE [LARGE SCALE GENOMIC DNA]</scope>
    <source>
        <strain evidence="16 17">CCMEE 5323</strain>
    </source>
</reference>
<dbReference type="Gene3D" id="1.20.1560.10">
    <property type="entry name" value="ABC transporter type 1, transmembrane domain"/>
    <property type="match status" value="1"/>
</dbReference>
<dbReference type="InterPro" id="IPR018490">
    <property type="entry name" value="cNMP-bd_dom_sf"/>
</dbReference>
<keyword evidence="5" id="KW-0547">Nucleotide-binding</keyword>
<dbReference type="SUPFAM" id="SSF52540">
    <property type="entry name" value="P-loop containing nucleoside triphosphate hydrolases"/>
    <property type="match status" value="1"/>
</dbReference>
<dbReference type="GO" id="GO:0015421">
    <property type="term" value="F:ABC-type oligopeptide transporter activity"/>
    <property type="evidence" value="ECO:0007669"/>
    <property type="project" value="TreeGrafter"/>
</dbReference>
<dbReference type="Pfam" id="PF00005">
    <property type="entry name" value="ABC_tran"/>
    <property type="match status" value="1"/>
</dbReference>
<dbReference type="InterPro" id="IPR027417">
    <property type="entry name" value="P-loop_NTPase"/>
</dbReference>
<dbReference type="Pfam" id="PF03412">
    <property type="entry name" value="Peptidase_C39"/>
    <property type="match status" value="1"/>
</dbReference>
<evidence type="ECO:0000256" key="7">
    <source>
        <dbReference type="ARBA" id="ARBA00022807"/>
    </source>
</evidence>
<dbReference type="PROSITE" id="PS00211">
    <property type="entry name" value="ABC_TRANSPORTER_1"/>
    <property type="match status" value="1"/>
</dbReference>
<evidence type="ECO:0000256" key="6">
    <source>
        <dbReference type="ARBA" id="ARBA00022801"/>
    </source>
</evidence>
<dbReference type="InterPro" id="IPR003439">
    <property type="entry name" value="ABC_transporter-like_ATP-bd"/>
</dbReference>
<dbReference type="InterPro" id="IPR011527">
    <property type="entry name" value="ABC1_TM_dom"/>
</dbReference>
<dbReference type="AlphaFoldDB" id="A0A2N6JYY1"/>
<dbReference type="SUPFAM" id="SSF51206">
    <property type="entry name" value="cAMP-binding domain-like"/>
    <property type="match status" value="1"/>
</dbReference>
<dbReference type="PANTHER" id="PTHR43394">
    <property type="entry name" value="ATP-DEPENDENT PERMEASE MDL1, MITOCHONDRIAL"/>
    <property type="match status" value="1"/>
</dbReference>
<dbReference type="CDD" id="cd02259">
    <property type="entry name" value="Peptidase_C39_like"/>
    <property type="match status" value="1"/>
</dbReference>
<keyword evidence="4 12" id="KW-0812">Transmembrane</keyword>
<dbReference type="InterPro" id="IPR039421">
    <property type="entry name" value="Type_1_exporter"/>
</dbReference>
<keyword evidence="8" id="KW-0067">ATP-binding</keyword>
<dbReference type="SMART" id="SM00382">
    <property type="entry name" value="AAA"/>
    <property type="match status" value="1"/>
</dbReference>
<dbReference type="GO" id="GO:0016887">
    <property type="term" value="F:ATP hydrolysis activity"/>
    <property type="evidence" value="ECO:0007669"/>
    <property type="project" value="InterPro"/>
</dbReference>
<dbReference type="InterPro" id="IPR036640">
    <property type="entry name" value="ABC1_TM_sf"/>
</dbReference>
<evidence type="ECO:0000259" key="14">
    <source>
        <dbReference type="PROSITE" id="PS50929"/>
    </source>
</evidence>
<proteinExistence type="predicted"/>
<comment type="caution">
    <text evidence="16">The sequence shown here is derived from an EMBL/GenBank/DDBJ whole genome shotgun (WGS) entry which is preliminary data.</text>
</comment>
<evidence type="ECO:0000256" key="5">
    <source>
        <dbReference type="ARBA" id="ARBA00022741"/>
    </source>
</evidence>
<dbReference type="Gene3D" id="3.40.50.300">
    <property type="entry name" value="P-loop containing nucleotide triphosphate hydrolases"/>
    <property type="match status" value="1"/>
</dbReference>
<evidence type="ECO:0000256" key="8">
    <source>
        <dbReference type="ARBA" id="ARBA00022840"/>
    </source>
</evidence>
<feature type="transmembrane region" description="Helical" evidence="12">
    <location>
        <begin position="446"/>
        <end position="471"/>
    </location>
</feature>
<evidence type="ECO:0000259" key="13">
    <source>
        <dbReference type="PROSITE" id="PS50893"/>
    </source>
</evidence>
<dbReference type="RefSeq" id="WP_016869439.1">
    <property type="nucleotide sequence ID" value="NZ_CAWNVR010000592.1"/>
</dbReference>
<feature type="transmembrane region" description="Helical" evidence="12">
    <location>
        <begin position="376"/>
        <end position="397"/>
    </location>
</feature>
<dbReference type="InterPro" id="IPR005074">
    <property type="entry name" value="Peptidase_C39"/>
</dbReference>
<gene>
    <name evidence="16" type="ORF">CEN44_20215</name>
</gene>
<evidence type="ECO:0000256" key="1">
    <source>
        <dbReference type="ARBA" id="ARBA00004651"/>
    </source>
</evidence>
<evidence type="ECO:0000256" key="11">
    <source>
        <dbReference type="SAM" id="MobiDB-lite"/>
    </source>
</evidence>
<dbReference type="GO" id="GO:0030253">
    <property type="term" value="P:protein secretion by the type I secretion system"/>
    <property type="evidence" value="ECO:0007669"/>
    <property type="project" value="InterPro"/>
</dbReference>
<name>A0A2N6JYY1_FISMU</name>
<dbReference type="FunFam" id="3.40.50.300:FF:000221">
    <property type="entry name" value="Multidrug ABC transporter ATP-binding protein"/>
    <property type="match status" value="1"/>
</dbReference>
<dbReference type="InterPro" id="IPR017871">
    <property type="entry name" value="ABC_transporter-like_CS"/>
</dbReference>
<evidence type="ECO:0000259" key="15">
    <source>
        <dbReference type="PROSITE" id="PS50990"/>
    </source>
</evidence>
<dbReference type="GO" id="GO:0030256">
    <property type="term" value="C:type I protein secretion system complex"/>
    <property type="evidence" value="ECO:0007669"/>
    <property type="project" value="InterPro"/>
</dbReference>